<proteinExistence type="predicted"/>
<sequence length="115" mass="13788">MSMRVSEYIREHLYNSLTRKIPDLENLKKTEWSDEFERLMRNRLIMGRFRYGSIGLSNRPTKSIIEDIKRRADLYIEDPNIEYMVDIANLAMKIFVADPNPNKYFKSEDDKIHVE</sequence>
<accession>A0A6M3IDD0</accession>
<organism evidence="1">
    <name type="scientific">viral metagenome</name>
    <dbReference type="NCBI Taxonomy" id="1070528"/>
    <lineage>
        <taxon>unclassified sequences</taxon>
        <taxon>metagenomes</taxon>
        <taxon>organismal metagenomes</taxon>
    </lineage>
</organism>
<name>A0A6M3IDD0_9ZZZZ</name>
<protein>
    <submittedName>
        <fullName evidence="1">Uncharacterized protein</fullName>
    </submittedName>
</protein>
<evidence type="ECO:0000313" key="2">
    <source>
        <dbReference type="EMBL" id="QJA80851.1"/>
    </source>
</evidence>
<dbReference type="AlphaFoldDB" id="A0A6M3IDD0"/>
<dbReference type="EMBL" id="MT141159">
    <property type="protein sequence ID" value="QJA55450.1"/>
    <property type="molecule type" value="Genomic_DNA"/>
</dbReference>
<dbReference type="EMBL" id="MT142438">
    <property type="protein sequence ID" value="QJA80851.1"/>
    <property type="molecule type" value="Genomic_DNA"/>
</dbReference>
<evidence type="ECO:0000313" key="1">
    <source>
        <dbReference type="EMBL" id="QJA55450.1"/>
    </source>
</evidence>
<gene>
    <name evidence="2" type="ORF">MM415A00630_0013</name>
    <name evidence="1" type="ORF">MM415B02047_0019</name>
</gene>
<reference evidence="1" key="1">
    <citation type="submission" date="2020-03" db="EMBL/GenBank/DDBJ databases">
        <title>The deep terrestrial virosphere.</title>
        <authorList>
            <person name="Holmfeldt K."/>
            <person name="Nilsson E."/>
            <person name="Simone D."/>
            <person name="Lopez-Fernandez M."/>
            <person name="Wu X."/>
            <person name="de Brujin I."/>
            <person name="Lundin D."/>
            <person name="Andersson A."/>
            <person name="Bertilsson S."/>
            <person name="Dopson M."/>
        </authorList>
    </citation>
    <scope>NUCLEOTIDE SEQUENCE</scope>
    <source>
        <strain evidence="2">MM415A00630</strain>
        <strain evidence="1">MM415B02047</strain>
    </source>
</reference>